<dbReference type="EMBL" id="VOIH02000007">
    <property type="protein sequence ID" value="KAF3441112.1"/>
    <property type="molecule type" value="Genomic_DNA"/>
</dbReference>
<feature type="region of interest" description="Disordered" evidence="1">
    <location>
        <begin position="47"/>
        <end position="80"/>
    </location>
</feature>
<name>A0A8K0EC91_9ROSA</name>
<reference evidence="2" key="1">
    <citation type="submission" date="2020-03" db="EMBL/GenBank/DDBJ databases">
        <title>A high-quality chromosome-level genome assembly of a woody plant with both climbing and erect habits, Rhamnella rubrinervis.</title>
        <authorList>
            <person name="Lu Z."/>
            <person name="Yang Y."/>
            <person name="Zhu X."/>
            <person name="Sun Y."/>
        </authorList>
    </citation>
    <scope>NUCLEOTIDE SEQUENCE</scope>
    <source>
        <strain evidence="2">BYM</strain>
        <tissue evidence="2">Leaf</tissue>
    </source>
</reference>
<feature type="region of interest" description="Disordered" evidence="1">
    <location>
        <begin position="1"/>
        <end position="23"/>
    </location>
</feature>
<gene>
    <name evidence="2" type="ORF">FNV43_RR15022</name>
</gene>
<dbReference type="Proteomes" id="UP000796880">
    <property type="component" value="Unassembled WGS sequence"/>
</dbReference>
<dbReference type="AlphaFoldDB" id="A0A8K0EC91"/>
<organism evidence="2 3">
    <name type="scientific">Rhamnella rubrinervis</name>
    <dbReference type="NCBI Taxonomy" id="2594499"/>
    <lineage>
        <taxon>Eukaryota</taxon>
        <taxon>Viridiplantae</taxon>
        <taxon>Streptophyta</taxon>
        <taxon>Embryophyta</taxon>
        <taxon>Tracheophyta</taxon>
        <taxon>Spermatophyta</taxon>
        <taxon>Magnoliopsida</taxon>
        <taxon>eudicotyledons</taxon>
        <taxon>Gunneridae</taxon>
        <taxon>Pentapetalae</taxon>
        <taxon>rosids</taxon>
        <taxon>fabids</taxon>
        <taxon>Rosales</taxon>
        <taxon>Rhamnaceae</taxon>
        <taxon>rhamnoid group</taxon>
        <taxon>Rhamneae</taxon>
        <taxon>Rhamnella</taxon>
    </lineage>
</organism>
<evidence type="ECO:0000256" key="1">
    <source>
        <dbReference type="SAM" id="MobiDB-lite"/>
    </source>
</evidence>
<sequence length="153" mass="17950">MNADEESAYKLNDDIPIPPKKKERAKKNIEMIEQEYAYYQQENTPNFVRPSFDHGQPSYSSHSHDTHMHDMLDMPMGEGSEKRDCQLSVIERNCEVQYVIPSKVTRREPRVMKCARKMKSPFIVITETQEQLKNTLPPPDNFDPKRVIRMILP</sequence>
<accession>A0A8K0EC91</accession>
<keyword evidence="3" id="KW-1185">Reference proteome</keyword>
<evidence type="ECO:0000313" key="3">
    <source>
        <dbReference type="Proteomes" id="UP000796880"/>
    </source>
</evidence>
<comment type="caution">
    <text evidence="2">The sequence shown here is derived from an EMBL/GenBank/DDBJ whole genome shotgun (WGS) entry which is preliminary data.</text>
</comment>
<feature type="compositionally biased region" description="Basic and acidic residues" evidence="1">
    <location>
        <begin position="62"/>
        <end position="72"/>
    </location>
</feature>
<proteinExistence type="predicted"/>
<protein>
    <submittedName>
        <fullName evidence="2">Uncharacterized protein</fullName>
    </submittedName>
</protein>
<evidence type="ECO:0000313" key="2">
    <source>
        <dbReference type="EMBL" id="KAF3441112.1"/>
    </source>
</evidence>